<name>A0A074ZYG5_OPIVI</name>
<organism evidence="1 2">
    <name type="scientific">Opisthorchis viverrini</name>
    <name type="common">Southeast Asian liver fluke</name>
    <dbReference type="NCBI Taxonomy" id="6198"/>
    <lineage>
        <taxon>Eukaryota</taxon>
        <taxon>Metazoa</taxon>
        <taxon>Spiralia</taxon>
        <taxon>Lophotrochozoa</taxon>
        <taxon>Platyhelminthes</taxon>
        <taxon>Trematoda</taxon>
        <taxon>Digenea</taxon>
        <taxon>Opisthorchiida</taxon>
        <taxon>Opisthorchiata</taxon>
        <taxon>Opisthorchiidae</taxon>
        <taxon>Opisthorchis</taxon>
    </lineage>
</organism>
<sequence>METNQPEERLEKAHVNEKKTWVLKLDEASKLIASGLFKKLRWLFSDRFGSFGHDTVIAMCVLDTCEIIRNYEACFPHLRKTQTETNLVEKTTCRSGSFQRNKPSEPHEEVLLMAR</sequence>
<protein>
    <submittedName>
        <fullName evidence="1">Uncharacterized protein</fullName>
    </submittedName>
</protein>
<dbReference type="RefSeq" id="XP_009164093.1">
    <property type="nucleotide sequence ID" value="XM_009165829.1"/>
</dbReference>
<dbReference type="CTD" id="20315927"/>
<dbReference type="EMBL" id="KL596637">
    <property type="protein sequence ID" value="KER32116.1"/>
    <property type="molecule type" value="Genomic_DNA"/>
</dbReference>
<evidence type="ECO:0000313" key="2">
    <source>
        <dbReference type="Proteomes" id="UP000054324"/>
    </source>
</evidence>
<dbReference type="KEGG" id="ovi:T265_01739"/>
<evidence type="ECO:0000313" key="1">
    <source>
        <dbReference type="EMBL" id="KER32116.1"/>
    </source>
</evidence>
<gene>
    <name evidence="1" type="ORF">T265_01739</name>
</gene>
<dbReference type="Proteomes" id="UP000054324">
    <property type="component" value="Unassembled WGS sequence"/>
</dbReference>
<accession>A0A074ZYG5</accession>
<dbReference type="GeneID" id="20315927"/>
<proteinExistence type="predicted"/>
<reference evidence="1 2" key="1">
    <citation type="submission" date="2013-11" db="EMBL/GenBank/DDBJ databases">
        <title>Opisthorchis viverrini - life in the bile duct.</title>
        <authorList>
            <person name="Young N.D."/>
            <person name="Nagarajan N."/>
            <person name="Lin S.J."/>
            <person name="Korhonen P.K."/>
            <person name="Jex A.R."/>
            <person name="Hall R.S."/>
            <person name="Safavi-Hemami H."/>
            <person name="Kaewkong W."/>
            <person name="Bertrand D."/>
            <person name="Gao S."/>
            <person name="Seet Q."/>
            <person name="Wongkham S."/>
            <person name="Teh B.T."/>
            <person name="Wongkham C."/>
            <person name="Intapan P.M."/>
            <person name="Maleewong W."/>
            <person name="Yang X."/>
            <person name="Hu M."/>
            <person name="Wang Z."/>
            <person name="Hofmann A."/>
            <person name="Sternberg P.W."/>
            <person name="Tan P."/>
            <person name="Wang J."/>
            <person name="Gasser R.B."/>
        </authorList>
    </citation>
    <scope>NUCLEOTIDE SEQUENCE [LARGE SCALE GENOMIC DNA]</scope>
</reference>
<keyword evidence="2" id="KW-1185">Reference proteome</keyword>
<dbReference type="AlphaFoldDB" id="A0A074ZYG5"/>